<dbReference type="InterPro" id="IPR022346">
    <property type="entry name" value="T2SS_GspH"/>
</dbReference>
<evidence type="ECO:0000256" key="3">
    <source>
        <dbReference type="ARBA" id="ARBA00022475"/>
    </source>
</evidence>
<comment type="subcellular location">
    <subcellularLocation>
        <location evidence="1">Cell inner membrane</location>
        <topology evidence="1">Single-pass membrane protein</topology>
    </subcellularLocation>
</comment>
<organism evidence="13 14">
    <name type="scientific">Neptunomonas concharum</name>
    <dbReference type="NCBI Taxonomy" id="1031538"/>
    <lineage>
        <taxon>Bacteria</taxon>
        <taxon>Pseudomonadati</taxon>
        <taxon>Pseudomonadota</taxon>
        <taxon>Gammaproteobacteria</taxon>
        <taxon>Oceanospirillales</taxon>
        <taxon>Oceanospirillaceae</taxon>
        <taxon>Neptunomonas</taxon>
    </lineage>
</organism>
<dbReference type="Proteomes" id="UP000324760">
    <property type="component" value="Chromosome"/>
</dbReference>
<name>A0A5P1RFM3_9GAMM</name>
<evidence type="ECO:0000256" key="2">
    <source>
        <dbReference type="ARBA" id="ARBA00021549"/>
    </source>
</evidence>
<evidence type="ECO:0000313" key="13">
    <source>
        <dbReference type="EMBL" id="QEQ98469.1"/>
    </source>
</evidence>
<feature type="transmembrane region" description="Helical" evidence="11">
    <location>
        <begin position="12"/>
        <end position="31"/>
    </location>
</feature>
<dbReference type="GO" id="GO:0005886">
    <property type="term" value="C:plasma membrane"/>
    <property type="evidence" value="ECO:0007669"/>
    <property type="project" value="UniProtKB-SubCell"/>
</dbReference>
<keyword evidence="8 11" id="KW-0472">Membrane</keyword>
<sequence>MKRNRGFTLIELMVTVAVLVILITVAIPSFINLIQNSRSAALANSVVTALNYARSEAVKRNTNVEFCAGTNRTTCAGALTDGWNVQLSDTELLRSWDAPDAGAVITKDVAGVITFTGSGRLNTGAVTLTTKYNNCTGDRSRTIRINASGRVSVTRTAC</sequence>
<dbReference type="KEGG" id="ncu:F0U83_15515"/>
<accession>A0A5P1RFM3</accession>
<dbReference type="OrthoDB" id="2313614at2"/>
<keyword evidence="14" id="KW-1185">Reference proteome</keyword>
<feature type="domain" description="General secretion pathway GspH" evidence="12">
    <location>
        <begin position="43"/>
        <end position="149"/>
    </location>
</feature>
<reference evidence="13 14" key="1">
    <citation type="journal article" date="2019" name="Biochem. Eng. J.">
        <title>Metabolic engineering of the marine bacteria Neptunomonas concharum for the production of acetoin and meso-2,3-butanediol from acetate.</title>
        <authorList>
            <person name="Li W."/>
            <person name="Pu N."/>
            <person name="Liu C.-X."/>
            <person name="Yuan Q.-P."/>
            <person name="Li Z.-J."/>
        </authorList>
    </citation>
    <scope>NUCLEOTIDE SEQUENCE [LARGE SCALE GENOMIC DNA]</scope>
    <source>
        <strain evidence="13 14">JCM17730</strain>
    </source>
</reference>
<keyword evidence="7 11" id="KW-1133">Transmembrane helix</keyword>
<dbReference type="InterPro" id="IPR012902">
    <property type="entry name" value="N_methyl_site"/>
</dbReference>
<dbReference type="PROSITE" id="PS00409">
    <property type="entry name" value="PROKAR_NTER_METHYL"/>
    <property type="match status" value="1"/>
</dbReference>
<evidence type="ECO:0000256" key="10">
    <source>
        <dbReference type="ARBA" id="ARBA00030775"/>
    </source>
</evidence>
<evidence type="ECO:0000256" key="1">
    <source>
        <dbReference type="ARBA" id="ARBA00004377"/>
    </source>
</evidence>
<evidence type="ECO:0000256" key="5">
    <source>
        <dbReference type="ARBA" id="ARBA00022519"/>
    </source>
</evidence>
<evidence type="ECO:0000256" key="11">
    <source>
        <dbReference type="SAM" id="Phobius"/>
    </source>
</evidence>
<gene>
    <name evidence="13" type="ORF">F0U83_15515</name>
</gene>
<keyword evidence="5" id="KW-0997">Cell inner membrane</keyword>
<evidence type="ECO:0000256" key="7">
    <source>
        <dbReference type="ARBA" id="ARBA00022989"/>
    </source>
</evidence>
<keyword evidence="4" id="KW-0488">Methylation</keyword>
<dbReference type="Pfam" id="PF07963">
    <property type="entry name" value="N_methyl"/>
    <property type="match status" value="1"/>
</dbReference>
<keyword evidence="6 11" id="KW-0812">Transmembrane</keyword>
<evidence type="ECO:0000256" key="6">
    <source>
        <dbReference type="ARBA" id="ARBA00022692"/>
    </source>
</evidence>
<keyword evidence="3" id="KW-1003">Cell membrane</keyword>
<protein>
    <recommendedName>
        <fullName evidence="2">Type II secretion system protein H</fullName>
    </recommendedName>
    <alternativeName>
        <fullName evidence="10">General secretion pathway protein H</fullName>
    </alternativeName>
</protein>
<dbReference type="GO" id="GO:0015627">
    <property type="term" value="C:type II protein secretion system complex"/>
    <property type="evidence" value="ECO:0007669"/>
    <property type="project" value="InterPro"/>
</dbReference>
<evidence type="ECO:0000256" key="8">
    <source>
        <dbReference type="ARBA" id="ARBA00023136"/>
    </source>
</evidence>
<evidence type="ECO:0000313" key="14">
    <source>
        <dbReference type="Proteomes" id="UP000324760"/>
    </source>
</evidence>
<comment type="similarity">
    <text evidence="9">Belongs to the GSP H family.</text>
</comment>
<dbReference type="Pfam" id="PF12019">
    <property type="entry name" value="GspH"/>
    <property type="match status" value="1"/>
</dbReference>
<dbReference type="SUPFAM" id="SSF54523">
    <property type="entry name" value="Pili subunits"/>
    <property type="match status" value="1"/>
</dbReference>
<dbReference type="Gene3D" id="3.55.40.10">
    <property type="entry name" value="minor pseudopilin epsh domain"/>
    <property type="match status" value="1"/>
</dbReference>
<dbReference type="EMBL" id="CP043869">
    <property type="protein sequence ID" value="QEQ98469.1"/>
    <property type="molecule type" value="Genomic_DNA"/>
</dbReference>
<evidence type="ECO:0000256" key="9">
    <source>
        <dbReference type="ARBA" id="ARBA00025772"/>
    </source>
</evidence>
<dbReference type="AlphaFoldDB" id="A0A5P1RFM3"/>
<evidence type="ECO:0000259" key="12">
    <source>
        <dbReference type="Pfam" id="PF12019"/>
    </source>
</evidence>
<proteinExistence type="inferred from homology"/>
<dbReference type="NCBIfam" id="TIGR02532">
    <property type="entry name" value="IV_pilin_GFxxxE"/>
    <property type="match status" value="1"/>
</dbReference>
<dbReference type="InterPro" id="IPR045584">
    <property type="entry name" value="Pilin-like"/>
</dbReference>
<dbReference type="GO" id="GO:0015628">
    <property type="term" value="P:protein secretion by the type II secretion system"/>
    <property type="evidence" value="ECO:0007669"/>
    <property type="project" value="InterPro"/>
</dbReference>
<evidence type="ECO:0000256" key="4">
    <source>
        <dbReference type="ARBA" id="ARBA00022481"/>
    </source>
</evidence>